<proteinExistence type="predicted"/>
<dbReference type="EMBL" id="ML996090">
    <property type="protein sequence ID" value="KAF2149974.1"/>
    <property type="molecule type" value="Genomic_DNA"/>
</dbReference>
<reference evidence="1" key="1">
    <citation type="journal article" date="2020" name="Stud. Mycol.">
        <title>101 Dothideomycetes genomes: a test case for predicting lifestyles and emergence of pathogens.</title>
        <authorList>
            <person name="Haridas S."/>
            <person name="Albert R."/>
            <person name="Binder M."/>
            <person name="Bloem J."/>
            <person name="Labutti K."/>
            <person name="Salamov A."/>
            <person name="Andreopoulos B."/>
            <person name="Baker S."/>
            <person name="Barry K."/>
            <person name="Bills G."/>
            <person name="Bluhm B."/>
            <person name="Cannon C."/>
            <person name="Castanera R."/>
            <person name="Culley D."/>
            <person name="Daum C."/>
            <person name="Ezra D."/>
            <person name="Gonzalez J."/>
            <person name="Henrissat B."/>
            <person name="Kuo A."/>
            <person name="Liang C."/>
            <person name="Lipzen A."/>
            <person name="Lutzoni F."/>
            <person name="Magnuson J."/>
            <person name="Mondo S."/>
            <person name="Nolan M."/>
            <person name="Ohm R."/>
            <person name="Pangilinan J."/>
            <person name="Park H.-J."/>
            <person name="Ramirez L."/>
            <person name="Alfaro M."/>
            <person name="Sun H."/>
            <person name="Tritt A."/>
            <person name="Yoshinaga Y."/>
            <person name="Zwiers L.-H."/>
            <person name="Turgeon B."/>
            <person name="Goodwin S."/>
            <person name="Spatafora J."/>
            <person name="Crous P."/>
            <person name="Grigoriev I."/>
        </authorList>
    </citation>
    <scope>NUCLEOTIDE SEQUENCE</scope>
    <source>
        <strain evidence="1">CBS 260.36</strain>
    </source>
</reference>
<organism evidence="1 2">
    <name type="scientific">Myriangium duriaei CBS 260.36</name>
    <dbReference type="NCBI Taxonomy" id="1168546"/>
    <lineage>
        <taxon>Eukaryota</taxon>
        <taxon>Fungi</taxon>
        <taxon>Dikarya</taxon>
        <taxon>Ascomycota</taxon>
        <taxon>Pezizomycotina</taxon>
        <taxon>Dothideomycetes</taxon>
        <taxon>Dothideomycetidae</taxon>
        <taxon>Myriangiales</taxon>
        <taxon>Myriangiaceae</taxon>
        <taxon>Myriangium</taxon>
    </lineage>
</organism>
<evidence type="ECO:0000313" key="2">
    <source>
        <dbReference type="Proteomes" id="UP000799439"/>
    </source>
</evidence>
<comment type="caution">
    <text evidence="1">The sequence shown here is derived from an EMBL/GenBank/DDBJ whole genome shotgun (WGS) entry which is preliminary data.</text>
</comment>
<gene>
    <name evidence="1" type="ORF">K461DRAFT_37486</name>
</gene>
<keyword evidence="2" id="KW-1185">Reference proteome</keyword>
<dbReference type="AlphaFoldDB" id="A0A9P4J030"/>
<name>A0A9P4J030_9PEZI</name>
<protein>
    <submittedName>
        <fullName evidence="1">Uncharacterized protein</fullName>
    </submittedName>
</protein>
<accession>A0A9P4J030</accession>
<dbReference type="Proteomes" id="UP000799439">
    <property type="component" value="Unassembled WGS sequence"/>
</dbReference>
<sequence length="210" mass="22463">MTLSFASTTSEPGVSPLDQTCSISAQLLTPKPSIAPGGTQVKTFTKPVSNLATTATIDTQTSIDSLSPAEPPNPPGLCSRRHRTIHLVARVAFLHSPPSHATPSEVSSKISAATIPLPHLVQRHSSFDLPYPAQGTNKQTITATIRGCYTLERSNRPNGTSRGGPSAEKLRNHKGESDICVFGGRSSVPRLEKMKFNYVPRHLCAANLMV</sequence>
<evidence type="ECO:0000313" key="1">
    <source>
        <dbReference type="EMBL" id="KAF2149974.1"/>
    </source>
</evidence>